<reference evidence="3 4" key="1">
    <citation type="journal article" date="2021" name="Int. J. Syst. Evol. Microbiol.">
        <title>Reticulibacter mediterranei gen. nov., sp. nov., within the new family Reticulibacteraceae fam. nov., and Ktedonospora formicarum gen. nov., sp. nov., Ktedonobacter robiniae sp. nov., Dictyobacter formicarum sp. nov. and Dictyobacter arantiisoli sp. nov., belonging to the class Ktedonobacteria.</title>
        <authorList>
            <person name="Yabe S."/>
            <person name="Zheng Y."/>
            <person name="Wang C.M."/>
            <person name="Sakai Y."/>
            <person name="Abe K."/>
            <person name="Yokota A."/>
            <person name="Donadio S."/>
            <person name="Cavaletti L."/>
            <person name="Monciardini P."/>
        </authorList>
    </citation>
    <scope>NUCLEOTIDE SEQUENCE [LARGE SCALE GENOMIC DNA]</scope>
    <source>
        <strain evidence="3 4">SOSP1-30</strain>
    </source>
</reference>
<dbReference type="PROSITE" id="PS50987">
    <property type="entry name" value="HTH_ARSR_2"/>
    <property type="match status" value="1"/>
</dbReference>
<evidence type="ECO:0000259" key="2">
    <source>
        <dbReference type="PROSITE" id="PS50987"/>
    </source>
</evidence>
<dbReference type="InterPro" id="IPR023485">
    <property type="entry name" value="Ptyr_pPase"/>
</dbReference>
<comment type="caution">
    <text evidence="3">The sequence shown here is derived from an EMBL/GenBank/DDBJ whole genome shotgun (WGS) entry which is preliminary data.</text>
</comment>
<name>A0ABQ3UIX8_9CHLR</name>
<feature type="domain" description="HTH arsR-type" evidence="2">
    <location>
        <begin position="1"/>
        <end position="97"/>
    </location>
</feature>
<dbReference type="EMBL" id="BNJG01000001">
    <property type="protein sequence ID" value="GHO52686.1"/>
    <property type="molecule type" value="Genomic_DNA"/>
</dbReference>
<gene>
    <name evidence="3" type="ORF">KSB_11610</name>
</gene>
<dbReference type="InterPro" id="IPR001845">
    <property type="entry name" value="HTH_ArsR_DNA-bd_dom"/>
</dbReference>
<dbReference type="Proteomes" id="UP000654345">
    <property type="component" value="Unassembled WGS sequence"/>
</dbReference>
<accession>A0ABQ3UIX8</accession>
<proteinExistence type="predicted"/>
<dbReference type="SMART" id="SM00226">
    <property type="entry name" value="LMWPc"/>
    <property type="match status" value="1"/>
</dbReference>
<organism evidence="3 4">
    <name type="scientific">Ktedonobacter robiniae</name>
    <dbReference type="NCBI Taxonomy" id="2778365"/>
    <lineage>
        <taxon>Bacteria</taxon>
        <taxon>Bacillati</taxon>
        <taxon>Chloroflexota</taxon>
        <taxon>Ktedonobacteria</taxon>
        <taxon>Ktedonobacterales</taxon>
        <taxon>Ktedonobacteraceae</taxon>
        <taxon>Ktedonobacter</taxon>
    </lineage>
</organism>
<evidence type="ECO:0000256" key="1">
    <source>
        <dbReference type="ARBA" id="ARBA00022849"/>
    </source>
</evidence>
<dbReference type="SMART" id="SM00418">
    <property type="entry name" value="HTH_ARSR"/>
    <property type="match status" value="1"/>
</dbReference>
<dbReference type="NCBIfam" id="NF033788">
    <property type="entry name" value="HTH_metalloreg"/>
    <property type="match status" value="1"/>
</dbReference>
<dbReference type="SUPFAM" id="SSF52788">
    <property type="entry name" value="Phosphotyrosine protein phosphatases I"/>
    <property type="match status" value="1"/>
</dbReference>
<sequence>MSDLVLSPPSILKLLAHEVRWSLLQCLARSDYRVHDLVEKLTLPQNLVSYHLRQLRQGDLVTERRSSADERAVFYRLNVEKIQLLYLEAGTALHPCVTAPLFPVSHGTPLVPSPQQEMTQQPQPLRVLFLCTENSARSQMAEALLRHLSDANMETFSAGSTPVEQVHPQARGCMERMGIDMSQAVPKHLDLFQGQRFDAIITVCDHVHEVCPTFPGDPERIHWSVADPAERQGTEEEVRAAFEQTALHLTTRLRFLLPLLQREKGLILP</sequence>
<evidence type="ECO:0000313" key="4">
    <source>
        <dbReference type="Proteomes" id="UP000654345"/>
    </source>
</evidence>
<dbReference type="PANTHER" id="PTHR43428">
    <property type="entry name" value="ARSENATE REDUCTASE"/>
    <property type="match status" value="1"/>
</dbReference>
<dbReference type="Gene3D" id="3.40.50.2300">
    <property type="match status" value="1"/>
</dbReference>
<evidence type="ECO:0000313" key="3">
    <source>
        <dbReference type="EMBL" id="GHO52686.1"/>
    </source>
</evidence>
<keyword evidence="4" id="KW-1185">Reference proteome</keyword>
<dbReference type="CDD" id="cd00090">
    <property type="entry name" value="HTH_ARSR"/>
    <property type="match status" value="1"/>
</dbReference>
<dbReference type="RefSeq" id="WP_201369564.1">
    <property type="nucleotide sequence ID" value="NZ_BNJG01000001.1"/>
</dbReference>
<dbReference type="Pfam" id="PF01022">
    <property type="entry name" value="HTH_5"/>
    <property type="match status" value="1"/>
</dbReference>
<dbReference type="InterPro" id="IPR036390">
    <property type="entry name" value="WH_DNA-bd_sf"/>
</dbReference>
<dbReference type="SUPFAM" id="SSF46785">
    <property type="entry name" value="Winged helix' DNA-binding domain"/>
    <property type="match status" value="1"/>
</dbReference>
<dbReference type="InterPro" id="IPR036388">
    <property type="entry name" value="WH-like_DNA-bd_sf"/>
</dbReference>
<dbReference type="PANTHER" id="PTHR43428:SF1">
    <property type="entry name" value="ARSENATE REDUCTASE"/>
    <property type="match status" value="1"/>
</dbReference>
<dbReference type="CDD" id="cd16345">
    <property type="entry name" value="LMWP_ArsC"/>
    <property type="match status" value="1"/>
</dbReference>
<dbReference type="Gene3D" id="1.10.10.10">
    <property type="entry name" value="Winged helix-like DNA-binding domain superfamily/Winged helix DNA-binding domain"/>
    <property type="match status" value="1"/>
</dbReference>
<dbReference type="InterPro" id="IPR036196">
    <property type="entry name" value="Ptyr_pPase_sf"/>
</dbReference>
<protein>
    <submittedName>
        <fullName evidence="3">ArsR family transcriptional regulator</fullName>
    </submittedName>
</protein>
<dbReference type="InterPro" id="IPR011991">
    <property type="entry name" value="ArsR-like_HTH"/>
</dbReference>
<dbReference type="Pfam" id="PF01451">
    <property type="entry name" value="LMWPc"/>
    <property type="match status" value="1"/>
</dbReference>
<keyword evidence="1" id="KW-0059">Arsenical resistance</keyword>